<evidence type="ECO:0000256" key="1">
    <source>
        <dbReference type="ARBA" id="ARBA00000085"/>
    </source>
</evidence>
<keyword evidence="12" id="KW-1133">Transmembrane helix</keyword>
<keyword evidence="11 12" id="KW-0472">Membrane</keyword>
<reference evidence="15 16" key="1">
    <citation type="submission" date="2017-06" db="EMBL/GenBank/DDBJ databases">
        <title>Complete genome sequence of Paenibacillus donghaensis KCTC 13049T isolated from East Sea sediment, South Korea.</title>
        <authorList>
            <person name="Jung B.K."/>
            <person name="Hong S.-J."/>
            <person name="Shin J.-H."/>
        </authorList>
    </citation>
    <scope>NUCLEOTIDE SEQUENCE [LARGE SCALE GENOMIC DNA]</scope>
    <source>
        <strain evidence="15 16">KCTC 13049</strain>
    </source>
</reference>
<keyword evidence="5" id="KW-0597">Phosphoprotein</keyword>
<name>A0A2Z2KWL4_9BACL</name>
<sequence>MALSGTERSTSSSPATRATGRTRFKGLRTLLRGRTISLKIWLLLLIILSVLLPVQIMIQSEKLLEAYNDRYFPVVPAQPGEVVQDEDVAFITWDGSPVTGMFELHKRQVNGNSWKYRLVNRYAHIPMFALSLLSVLVIIWMFYRWKLHKPLSLLSEGMAHIRQQDLDFKVEYHSRDELGQLCQGFEQMRGQLNDTFHELWDAQAAQAQLVQAFAHDLRTPLTVLKGFAGMLELQADRDTLEPAKVKQHALLMQDNIIRIERYLDGLRELRSLEQWKLSVSPLSLSAYADRLRSEASLLAGLAGKQLTVEPPAETTVHWDAALVSRILTNLTANALHYAASQVRITLRREQAELVITLSDDGPGLDAAALQRAFEPFYRGDDSRSGAGLGLGLSIARSLAVRHGGSLGLANRLADGRVAGAEAVLRLPCAADGIANVASIQKL</sequence>
<dbReference type="SUPFAM" id="SSF158472">
    <property type="entry name" value="HAMP domain-like"/>
    <property type="match status" value="1"/>
</dbReference>
<dbReference type="EC" id="2.7.13.3" evidence="3"/>
<feature type="transmembrane region" description="Helical" evidence="12">
    <location>
        <begin position="122"/>
        <end position="143"/>
    </location>
</feature>
<feature type="transmembrane region" description="Helical" evidence="12">
    <location>
        <begin position="40"/>
        <end position="58"/>
    </location>
</feature>
<dbReference type="InterPro" id="IPR036097">
    <property type="entry name" value="HisK_dim/P_sf"/>
</dbReference>
<dbReference type="SMART" id="SM00388">
    <property type="entry name" value="HisKA"/>
    <property type="match status" value="1"/>
</dbReference>
<dbReference type="OrthoDB" id="84942at2"/>
<dbReference type="SUPFAM" id="SSF47384">
    <property type="entry name" value="Homodimeric domain of signal transducing histidine kinase"/>
    <property type="match status" value="1"/>
</dbReference>
<dbReference type="InterPro" id="IPR003661">
    <property type="entry name" value="HisK_dim/P_dom"/>
</dbReference>
<evidence type="ECO:0000256" key="2">
    <source>
        <dbReference type="ARBA" id="ARBA00004651"/>
    </source>
</evidence>
<dbReference type="Gene3D" id="6.10.340.10">
    <property type="match status" value="1"/>
</dbReference>
<dbReference type="CDD" id="cd00082">
    <property type="entry name" value="HisKA"/>
    <property type="match status" value="1"/>
</dbReference>
<evidence type="ECO:0000256" key="10">
    <source>
        <dbReference type="ARBA" id="ARBA00023012"/>
    </source>
</evidence>
<feature type="domain" description="HAMP" evidence="14">
    <location>
        <begin position="145"/>
        <end position="197"/>
    </location>
</feature>
<evidence type="ECO:0000259" key="14">
    <source>
        <dbReference type="PROSITE" id="PS50885"/>
    </source>
</evidence>
<dbReference type="InterPro" id="IPR050980">
    <property type="entry name" value="2C_sensor_his_kinase"/>
</dbReference>
<evidence type="ECO:0000313" key="16">
    <source>
        <dbReference type="Proteomes" id="UP000249890"/>
    </source>
</evidence>
<keyword evidence="9" id="KW-0067">ATP-binding</keyword>
<comment type="catalytic activity">
    <reaction evidence="1">
        <text>ATP + protein L-histidine = ADP + protein N-phospho-L-histidine.</text>
        <dbReference type="EC" id="2.7.13.3"/>
    </reaction>
</comment>
<keyword evidence="8" id="KW-0418">Kinase</keyword>
<evidence type="ECO:0000259" key="13">
    <source>
        <dbReference type="PROSITE" id="PS50109"/>
    </source>
</evidence>
<evidence type="ECO:0000256" key="9">
    <source>
        <dbReference type="ARBA" id="ARBA00022840"/>
    </source>
</evidence>
<dbReference type="CDD" id="cd06225">
    <property type="entry name" value="HAMP"/>
    <property type="match status" value="1"/>
</dbReference>
<dbReference type="SUPFAM" id="SSF55874">
    <property type="entry name" value="ATPase domain of HSP90 chaperone/DNA topoisomerase II/histidine kinase"/>
    <property type="match status" value="1"/>
</dbReference>
<dbReference type="InterPro" id="IPR003594">
    <property type="entry name" value="HATPase_dom"/>
</dbReference>
<dbReference type="Pfam" id="PF02518">
    <property type="entry name" value="HATPase_c"/>
    <property type="match status" value="1"/>
</dbReference>
<dbReference type="EMBL" id="CP021780">
    <property type="protein sequence ID" value="ASA25861.1"/>
    <property type="molecule type" value="Genomic_DNA"/>
</dbReference>
<dbReference type="GO" id="GO:0005886">
    <property type="term" value="C:plasma membrane"/>
    <property type="evidence" value="ECO:0007669"/>
    <property type="project" value="UniProtKB-SubCell"/>
</dbReference>
<dbReference type="PROSITE" id="PS50109">
    <property type="entry name" value="HIS_KIN"/>
    <property type="match status" value="1"/>
</dbReference>
<evidence type="ECO:0000313" key="15">
    <source>
        <dbReference type="EMBL" id="ASA25861.1"/>
    </source>
</evidence>
<evidence type="ECO:0000256" key="11">
    <source>
        <dbReference type="ARBA" id="ARBA00023136"/>
    </source>
</evidence>
<dbReference type="PRINTS" id="PR00344">
    <property type="entry name" value="BCTRLSENSOR"/>
</dbReference>
<dbReference type="Pfam" id="PF00672">
    <property type="entry name" value="HAMP"/>
    <property type="match status" value="1"/>
</dbReference>
<dbReference type="KEGG" id="pdh:B9T62_37125"/>
<dbReference type="PROSITE" id="PS50885">
    <property type="entry name" value="HAMP"/>
    <property type="match status" value="1"/>
</dbReference>
<dbReference type="Pfam" id="PF00512">
    <property type="entry name" value="HisKA"/>
    <property type="match status" value="1"/>
</dbReference>
<keyword evidence="6" id="KW-0808">Transferase</keyword>
<dbReference type="GO" id="GO:0000155">
    <property type="term" value="F:phosphorelay sensor kinase activity"/>
    <property type="evidence" value="ECO:0007669"/>
    <property type="project" value="InterPro"/>
</dbReference>
<organism evidence="15 16">
    <name type="scientific">Paenibacillus donghaensis</name>
    <dbReference type="NCBI Taxonomy" id="414771"/>
    <lineage>
        <taxon>Bacteria</taxon>
        <taxon>Bacillati</taxon>
        <taxon>Bacillota</taxon>
        <taxon>Bacilli</taxon>
        <taxon>Bacillales</taxon>
        <taxon>Paenibacillaceae</taxon>
        <taxon>Paenibacillus</taxon>
    </lineage>
</organism>
<keyword evidence="10" id="KW-0902">Two-component regulatory system</keyword>
<evidence type="ECO:0000256" key="7">
    <source>
        <dbReference type="ARBA" id="ARBA00022741"/>
    </source>
</evidence>
<feature type="domain" description="Histidine kinase" evidence="13">
    <location>
        <begin position="212"/>
        <end position="430"/>
    </location>
</feature>
<gene>
    <name evidence="15" type="ORF">B9T62_37125</name>
</gene>
<dbReference type="InterPro" id="IPR036890">
    <property type="entry name" value="HATPase_C_sf"/>
</dbReference>
<dbReference type="Proteomes" id="UP000249890">
    <property type="component" value="Chromosome"/>
</dbReference>
<evidence type="ECO:0000256" key="12">
    <source>
        <dbReference type="SAM" id="Phobius"/>
    </source>
</evidence>
<dbReference type="GO" id="GO:0005524">
    <property type="term" value="F:ATP binding"/>
    <property type="evidence" value="ECO:0007669"/>
    <property type="project" value="UniProtKB-KW"/>
</dbReference>
<dbReference type="InterPro" id="IPR004358">
    <property type="entry name" value="Sig_transdc_His_kin-like_C"/>
</dbReference>
<dbReference type="InterPro" id="IPR003660">
    <property type="entry name" value="HAMP_dom"/>
</dbReference>
<dbReference type="Gene3D" id="1.10.287.130">
    <property type="match status" value="1"/>
</dbReference>
<keyword evidence="12" id="KW-0812">Transmembrane</keyword>
<evidence type="ECO:0000256" key="5">
    <source>
        <dbReference type="ARBA" id="ARBA00022553"/>
    </source>
</evidence>
<keyword evidence="4" id="KW-1003">Cell membrane</keyword>
<comment type="subcellular location">
    <subcellularLocation>
        <location evidence="2">Cell membrane</location>
        <topology evidence="2">Multi-pass membrane protein</topology>
    </subcellularLocation>
</comment>
<dbReference type="SMART" id="SM00304">
    <property type="entry name" value="HAMP"/>
    <property type="match status" value="1"/>
</dbReference>
<evidence type="ECO:0000256" key="3">
    <source>
        <dbReference type="ARBA" id="ARBA00012438"/>
    </source>
</evidence>
<dbReference type="PANTHER" id="PTHR44936:SF10">
    <property type="entry name" value="SENSOR PROTEIN RSTB"/>
    <property type="match status" value="1"/>
</dbReference>
<keyword evidence="16" id="KW-1185">Reference proteome</keyword>
<dbReference type="RefSeq" id="WP_087919821.1">
    <property type="nucleotide sequence ID" value="NZ_CP021780.1"/>
</dbReference>
<dbReference type="CDD" id="cd00075">
    <property type="entry name" value="HATPase"/>
    <property type="match status" value="1"/>
</dbReference>
<protein>
    <recommendedName>
        <fullName evidence="3">histidine kinase</fullName>
        <ecNumber evidence="3">2.7.13.3</ecNumber>
    </recommendedName>
</protein>
<keyword evidence="7" id="KW-0547">Nucleotide-binding</keyword>
<proteinExistence type="predicted"/>
<dbReference type="AlphaFoldDB" id="A0A2Z2KWL4"/>
<dbReference type="Gene3D" id="3.30.565.10">
    <property type="entry name" value="Histidine kinase-like ATPase, C-terminal domain"/>
    <property type="match status" value="1"/>
</dbReference>
<dbReference type="SMART" id="SM00387">
    <property type="entry name" value="HATPase_c"/>
    <property type="match status" value="1"/>
</dbReference>
<evidence type="ECO:0000256" key="4">
    <source>
        <dbReference type="ARBA" id="ARBA00022475"/>
    </source>
</evidence>
<dbReference type="InterPro" id="IPR005467">
    <property type="entry name" value="His_kinase_dom"/>
</dbReference>
<evidence type="ECO:0000256" key="6">
    <source>
        <dbReference type="ARBA" id="ARBA00022679"/>
    </source>
</evidence>
<dbReference type="PANTHER" id="PTHR44936">
    <property type="entry name" value="SENSOR PROTEIN CREC"/>
    <property type="match status" value="1"/>
</dbReference>
<accession>A0A2Z2KWL4</accession>
<evidence type="ECO:0000256" key="8">
    <source>
        <dbReference type="ARBA" id="ARBA00022777"/>
    </source>
</evidence>